<organism evidence="2 3">
    <name type="scientific">Nostoc piscinale CENA21</name>
    <dbReference type="NCBI Taxonomy" id="224013"/>
    <lineage>
        <taxon>Bacteria</taxon>
        <taxon>Bacillati</taxon>
        <taxon>Cyanobacteriota</taxon>
        <taxon>Cyanophyceae</taxon>
        <taxon>Nostocales</taxon>
        <taxon>Nostocaceae</taxon>
        <taxon>Nostoc</taxon>
    </lineage>
</organism>
<evidence type="ECO:0000313" key="2">
    <source>
        <dbReference type="EMBL" id="ALF54186.1"/>
    </source>
</evidence>
<feature type="transmembrane region" description="Helical" evidence="1">
    <location>
        <begin position="128"/>
        <end position="149"/>
    </location>
</feature>
<dbReference type="InterPro" id="IPR025067">
    <property type="entry name" value="DUF4079"/>
</dbReference>
<dbReference type="RefSeq" id="WP_062294700.1">
    <property type="nucleotide sequence ID" value="NZ_CP012036.1"/>
</dbReference>
<dbReference type="EMBL" id="CP012036">
    <property type="protein sequence ID" value="ALF54186.1"/>
    <property type="molecule type" value="Genomic_DNA"/>
</dbReference>
<dbReference type="PATRIC" id="fig|224013.5.peg.4126"/>
<keyword evidence="1" id="KW-0472">Membrane</keyword>
<accession>A0A0M4TLP7</accession>
<dbReference type="AlphaFoldDB" id="A0A0M4TLP7"/>
<feature type="transmembrane region" description="Helical" evidence="1">
    <location>
        <begin position="64"/>
        <end position="85"/>
    </location>
</feature>
<gene>
    <name evidence="2" type="ORF">ACX27_17230</name>
</gene>
<feature type="transmembrane region" description="Helical" evidence="1">
    <location>
        <begin position="15"/>
        <end position="36"/>
    </location>
</feature>
<reference evidence="2 3" key="2">
    <citation type="journal article" date="2016" name="Genome Announc.">
        <title>Draft Genome Sequence of the N2-Fixing Cyanobacterium Nostoc piscinale CENA21, Isolated from the Brazilian Amazon Floodplain.</title>
        <authorList>
            <person name="Leao T."/>
            <person name="Guimaraes P.I."/>
            <person name="de Melo A.G."/>
            <person name="Ramos R.T."/>
            <person name="Leao P.N."/>
            <person name="Silva A."/>
            <person name="Fiore M.F."/>
            <person name="Schneider M.P."/>
        </authorList>
    </citation>
    <scope>NUCLEOTIDE SEQUENCE [LARGE SCALE GENOMIC DNA]</scope>
    <source>
        <strain evidence="2 3">CENA21</strain>
    </source>
</reference>
<proteinExistence type="predicted"/>
<dbReference type="OrthoDB" id="458200at2"/>
<evidence type="ECO:0008006" key="4">
    <source>
        <dbReference type="Google" id="ProtNLM"/>
    </source>
</evidence>
<evidence type="ECO:0000256" key="1">
    <source>
        <dbReference type="SAM" id="Phobius"/>
    </source>
</evidence>
<name>A0A0M4TLP7_9NOSO</name>
<dbReference type="Proteomes" id="UP000062645">
    <property type="component" value="Chromosome"/>
</dbReference>
<dbReference type="PANTHER" id="PTHR34679:SF2">
    <property type="entry name" value="OS02G0122500 PROTEIN"/>
    <property type="match status" value="1"/>
</dbReference>
<dbReference type="Pfam" id="PF13301">
    <property type="entry name" value="DUF4079"/>
    <property type="match status" value="1"/>
</dbReference>
<reference evidence="3" key="1">
    <citation type="submission" date="2015-07" db="EMBL/GenBank/DDBJ databases">
        <title>Genome Of Nitrogen-Fixing Cyanobacterium Nostoc piscinale CENA21 From Solimoes/Amazon River Floodplain Sediments And Comparative Genomics To Uncover Biosynthetic Natural Products Potential.</title>
        <authorList>
            <person name="Leao T.F."/>
            <person name="Leao P.N."/>
            <person name="Guimaraes P.I."/>
            <person name="de Melo A.G.C."/>
            <person name="Ramos R.T.J."/>
            <person name="Silva A."/>
            <person name="Fiore M.F."/>
            <person name="Schneider M.P.C."/>
        </authorList>
    </citation>
    <scope>NUCLEOTIDE SEQUENCE [LARGE SCALE GENOMIC DNA]</scope>
    <source>
        <strain evidence="3">CENA21</strain>
    </source>
</reference>
<protein>
    <recommendedName>
        <fullName evidence="4">DUF4079 domain-containing protein</fullName>
    </recommendedName>
</protein>
<dbReference type="KEGG" id="npz:ACX27_17230"/>
<dbReference type="STRING" id="224013.ACX27_17230"/>
<keyword evidence="1" id="KW-1133">Transmembrane helix</keyword>
<evidence type="ECO:0000313" key="3">
    <source>
        <dbReference type="Proteomes" id="UP000062645"/>
    </source>
</evidence>
<dbReference type="PANTHER" id="PTHR34679">
    <property type="match status" value="1"/>
</dbReference>
<keyword evidence="1" id="KW-0812">Transmembrane</keyword>
<feature type="transmembrane region" description="Helical" evidence="1">
    <location>
        <begin position="97"/>
        <end position="116"/>
    </location>
</feature>
<sequence length="156" mass="17221">MTLELSPAVKYWLNFFHPLMMWVLLALSLYAAYLGLQVQRTRNAQGEEKKELIKGKFNVKHYQIGSILLALMVAGAVGGMAVTYINNGKLFVGPHLLAGLGMTSLIAFSASLSPFMQKGANWARVTHILLNFVILGLFTWQAITGVQIVQRILTNA</sequence>
<keyword evidence="3" id="KW-1185">Reference proteome</keyword>